<dbReference type="EMBL" id="CP034437">
    <property type="protein sequence ID" value="AZN43301.1"/>
    <property type="molecule type" value="Genomic_DNA"/>
</dbReference>
<protein>
    <submittedName>
        <fullName evidence="3">Glycosyltransferase family 1 protein</fullName>
    </submittedName>
</protein>
<feature type="domain" description="Glycosyl transferase family 1" evidence="1">
    <location>
        <begin position="188"/>
        <end position="348"/>
    </location>
</feature>
<name>A0A3S9AC89_9BACL</name>
<dbReference type="Proteomes" id="UP000272528">
    <property type="component" value="Chromosome"/>
</dbReference>
<dbReference type="Pfam" id="PF13439">
    <property type="entry name" value="Glyco_transf_4"/>
    <property type="match status" value="1"/>
</dbReference>
<dbReference type="Pfam" id="PF00534">
    <property type="entry name" value="Glycos_transf_1"/>
    <property type="match status" value="1"/>
</dbReference>
<evidence type="ECO:0000313" key="4">
    <source>
        <dbReference type="Proteomes" id="UP000272528"/>
    </source>
</evidence>
<reference evidence="4" key="1">
    <citation type="submission" date="2018-12" db="EMBL/GenBank/DDBJ databases">
        <title>Genome sequence of Peanibacillus sp.</title>
        <authorList>
            <person name="Subramani G."/>
            <person name="Srinivasan S."/>
            <person name="Kim M.K."/>
        </authorList>
    </citation>
    <scope>NUCLEOTIDE SEQUENCE [LARGE SCALE GENOMIC DNA]</scope>
    <source>
        <strain evidence="4">18JY67-1</strain>
    </source>
</reference>
<proteinExistence type="predicted"/>
<feature type="domain" description="Glycosyltransferase subfamily 4-like N-terminal" evidence="2">
    <location>
        <begin position="24"/>
        <end position="176"/>
    </location>
</feature>
<dbReference type="AlphaFoldDB" id="A0A3S9AC89"/>
<evidence type="ECO:0000259" key="1">
    <source>
        <dbReference type="Pfam" id="PF00534"/>
    </source>
</evidence>
<dbReference type="CDD" id="cd03808">
    <property type="entry name" value="GT4_CapM-like"/>
    <property type="match status" value="1"/>
</dbReference>
<dbReference type="RefSeq" id="WP_126019715.1">
    <property type="nucleotide sequence ID" value="NZ_CP034437.1"/>
</dbReference>
<dbReference type="KEGG" id="palb:EJC50_29140"/>
<keyword evidence="4" id="KW-1185">Reference proteome</keyword>
<dbReference type="PANTHER" id="PTHR12526">
    <property type="entry name" value="GLYCOSYLTRANSFERASE"/>
    <property type="match status" value="1"/>
</dbReference>
<accession>A0A3S9AC89</accession>
<dbReference type="GO" id="GO:0016757">
    <property type="term" value="F:glycosyltransferase activity"/>
    <property type="evidence" value="ECO:0007669"/>
    <property type="project" value="InterPro"/>
</dbReference>
<dbReference type="OrthoDB" id="9806653at2"/>
<sequence length="392" mass="44305">MPQKAAYVATVSSHLTYFHIPFMKMLEQRGFEVHAYASPDHTQVDLEKQAIDLRNITFSRNPISIRNLRALAQLTRAFRKERYDLIHVHTPVASIICRLAAKLAGCKNVFYTAHGFHFFKGASWLNWLVYYPAEWLMSKWTDVLITINEEDHQRASRFPIRGKVVYVPGVGVDTSRYRGMDKTRYIQLREELGIDKSIFTIICVAEYIPRKNHEQLLHAIKEMNQNGIPVVCLLAGVGVNEQAMKDLASRLGIAHVVRFLGFRRDVGELMQIADAAVLLSRQEGLPKMLMEAMSAGKPLVVTDVRGNRELVTMFENGFKVAVDDAAGTAQALTELSENVNLRDRMGKSSLEKSEKLDLKHIELLLGQLYADAMPSRSEQTSTSINEEEGMVL</sequence>
<evidence type="ECO:0000313" key="3">
    <source>
        <dbReference type="EMBL" id="AZN43301.1"/>
    </source>
</evidence>
<dbReference type="InterPro" id="IPR028098">
    <property type="entry name" value="Glyco_trans_4-like_N"/>
</dbReference>
<evidence type="ECO:0000259" key="2">
    <source>
        <dbReference type="Pfam" id="PF13439"/>
    </source>
</evidence>
<organism evidence="3 4">
    <name type="scientific">Paenibacillus albus</name>
    <dbReference type="NCBI Taxonomy" id="2495582"/>
    <lineage>
        <taxon>Bacteria</taxon>
        <taxon>Bacillati</taxon>
        <taxon>Bacillota</taxon>
        <taxon>Bacilli</taxon>
        <taxon>Bacillales</taxon>
        <taxon>Paenibacillaceae</taxon>
        <taxon>Paenibacillus</taxon>
    </lineage>
</organism>
<keyword evidence="3" id="KW-0808">Transferase</keyword>
<dbReference type="PANTHER" id="PTHR12526:SF630">
    <property type="entry name" value="GLYCOSYLTRANSFERASE"/>
    <property type="match status" value="1"/>
</dbReference>
<dbReference type="Gene3D" id="3.40.50.2000">
    <property type="entry name" value="Glycogen Phosphorylase B"/>
    <property type="match status" value="2"/>
</dbReference>
<dbReference type="InterPro" id="IPR001296">
    <property type="entry name" value="Glyco_trans_1"/>
</dbReference>
<dbReference type="SUPFAM" id="SSF53756">
    <property type="entry name" value="UDP-Glycosyltransferase/glycogen phosphorylase"/>
    <property type="match status" value="1"/>
</dbReference>
<gene>
    <name evidence="3" type="ORF">EJC50_29140</name>
</gene>